<dbReference type="PROSITE" id="PS50405">
    <property type="entry name" value="GST_CTER"/>
    <property type="match status" value="1"/>
</dbReference>
<accession>A0AAN7NZT6</accession>
<evidence type="ECO:0000259" key="1">
    <source>
        <dbReference type="PROSITE" id="PS50404"/>
    </source>
</evidence>
<dbReference type="Proteomes" id="UP001353858">
    <property type="component" value="Unassembled WGS sequence"/>
</dbReference>
<dbReference type="InterPro" id="IPR004046">
    <property type="entry name" value="GST_C"/>
</dbReference>
<dbReference type="InterPro" id="IPR036282">
    <property type="entry name" value="Glutathione-S-Trfase_C_sf"/>
</dbReference>
<dbReference type="EMBL" id="JARPUR010000004">
    <property type="protein sequence ID" value="KAK4877105.1"/>
    <property type="molecule type" value="Genomic_DNA"/>
</dbReference>
<reference evidence="4" key="1">
    <citation type="submission" date="2023-01" db="EMBL/GenBank/DDBJ databases">
        <title>Key to firefly adult light organ development and bioluminescence: homeobox transcription factors regulate luciferase expression and transportation to peroxisome.</title>
        <authorList>
            <person name="Fu X."/>
        </authorList>
    </citation>
    <scope>NUCLEOTIDE SEQUENCE [LARGE SCALE GENOMIC DNA]</scope>
</reference>
<dbReference type="Pfam" id="PF14497">
    <property type="entry name" value="GST_C_3"/>
    <property type="match status" value="1"/>
</dbReference>
<dbReference type="AlphaFoldDB" id="A0AAN7NZT6"/>
<proteinExistence type="predicted"/>
<feature type="domain" description="GST C-terminal" evidence="2">
    <location>
        <begin position="86"/>
        <end position="213"/>
    </location>
</feature>
<dbReference type="InterPro" id="IPR004045">
    <property type="entry name" value="Glutathione_S-Trfase_N"/>
</dbReference>
<dbReference type="InterPro" id="IPR040079">
    <property type="entry name" value="Glutathione_S-Trfase"/>
</dbReference>
<dbReference type="Gene3D" id="1.20.1050.10">
    <property type="match status" value="1"/>
</dbReference>
<dbReference type="PANTHER" id="PTHR43969:SF8">
    <property type="entry name" value="GLUTATHIONE S TRANSFERASE E13, ISOFORM A-RELATED"/>
    <property type="match status" value="1"/>
</dbReference>
<dbReference type="SFLD" id="SFLDG00358">
    <property type="entry name" value="Main_(cytGST)"/>
    <property type="match status" value="1"/>
</dbReference>
<gene>
    <name evidence="3" type="ORF">RN001_009611</name>
</gene>
<protein>
    <submittedName>
        <fullName evidence="3">Uncharacterized protein</fullName>
    </submittedName>
</protein>
<name>A0AAN7NZT6_9COLE</name>
<evidence type="ECO:0000313" key="4">
    <source>
        <dbReference type="Proteomes" id="UP001353858"/>
    </source>
</evidence>
<dbReference type="SUPFAM" id="SSF47616">
    <property type="entry name" value="GST C-terminal domain-like"/>
    <property type="match status" value="1"/>
</dbReference>
<evidence type="ECO:0000313" key="3">
    <source>
        <dbReference type="EMBL" id="KAK4877105.1"/>
    </source>
</evidence>
<sequence>MVPKLYIIEASPPARAVIVTAAAVGVQLDIIVVEMDYLYTDEFLKLNPQHTIPLLIDEDKIICDSHVIVTYLIKKYAKDDLLYPSSLSKRVLVDQRLYYDASIMFPILKKAFDGFRSKKFKEIPSDIKITAIEVYDIFEKHLTKTEWLAGDHITVADISCYMSIKSLNVLIPYDSKKYAKIALWAKKLNDVPYLSADEPYFKIFIEYHKMVTS</sequence>
<feature type="domain" description="GST N-terminal" evidence="1">
    <location>
        <begin position="1"/>
        <end position="80"/>
    </location>
</feature>
<organism evidence="3 4">
    <name type="scientific">Aquatica leii</name>
    <dbReference type="NCBI Taxonomy" id="1421715"/>
    <lineage>
        <taxon>Eukaryota</taxon>
        <taxon>Metazoa</taxon>
        <taxon>Ecdysozoa</taxon>
        <taxon>Arthropoda</taxon>
        <taxon>Hexapoda</taxon>
        <taxon>Insecta</taxon>
        <taxon>Pterygota</taxon>
        <taxon>Neoptera</taxon>
        <taxon>Endopterygota</taxon>
        <taxon>Coleoptera</taxon>
        <taxon>Polyphaga</taxon>
        <taxon>Elateriformia</taxon>
        <taxon>Elateroidea</taxon>
        <taxon>Lampyridae</taxon>
        <taxon>Luciolinae</taxon>
        <taxon>Aquatica</taxon>
    </lineage>
</organism>
<keyword evidence="4" id="KW-1185">Reference proteome</keyword>
<dbReference type="FunFam" id="1.20.1050.10:FF:000007">
    <property type="entry name" value="Glutathione S-transferase 1-1"/>
    <property type="match status" value="1"/>
</dbReference>
<dbReference type="Gene3D" id="3.40.30.10">
    <property type="entry name" value="Glutaredoxin"/>
    <property type="match status" value="1"/>
</dbReference>
<dbReference type="Pfam" id="PF13417">
    <property type="entry name" value="GST_N_3"/>
    <property type="match status" value="1"/>
</dbReference>
<dbReference type="PROSITE" id="PS50404">
    <property type="entry name" value="GST_NTER"/>
    <property type="match status" value="1"/>
</dbReference>
<evidence type="ECO:0000259" key="2">
    <source>
        <dbReference type="PROSITE" id="PS50405"/>
    </source>
</evidence>
<dbReference type="InterPro" id="IPR036249">
    <property type="entry name" value="Thioredoxin-like_sf"/>
</dbReference>
<dbReference type="PANTHER" id="PTHR43969">
    <property type="entry name" value="GLUTATHIONE S TRANSFERASE D10, ISOFORM A-RELATED"/>
    <property type="match status" value="1"/>
</dbReference>
<comment type="caution">
    <text evidence="3">The sequence shown here is derived from an EMBL/GenBank/DDBJ whole genome shotgun (WGS) entry which is preliminary data.</text>
</comment>
<dbReference type="SUPFAM" id="SSF52833">
    <property type="entry name" value="Thioredoxin-like"/>
    <property type="match status" value="1"/>
</dbReference>
<dbReference type="InterPro" id="IPR010987">
    <property type="entry name" value="Glutathione-S-Trfase_C-like"/>
</dbReference>
<dbReference type="SFLD" id="SFLDS00019">
    <property type="entry name" value="Glutathione_Transferase_(cytos"/>
    <property type="match status" value="1"/>
</dbReference>
<dbReference type="GO" id="GO:0004364">
    <property type="term" value="F:glutathione transferase activity"/>
    <property type="evidence" value="ECO:0007669"/>
    <property type="project" value="TreeGrafter"/>
</dbReference>
<dbReference type="GO" id="GO:0006749">
    <property type="term" value="P:glutathione metabolic process"/>
    <property type="evidence" value="ECO:0007669"/>
    <property type="project" value="TreeGrafter"/>
</dbReference>